<name>A0A0H2RB04_9AGAM</name>
<gene>
    <name evidence="2" type="ORF">SCHPADRAFT_943949</name>
</gene>
<reference evidence="2 3" key="1">
    <citation type="submission" date="2015-04" db="EMBL/GenBank/DDBJ databases">
        <title>Complete genome sequence of Schizopora paradoxa KUC8140, a cosmopolitan wood degrader in East Asia.</title>
        <authorList>
            <consortium name="DOE Joint Genome Institute"/>
            <person name="Min B."/>
            <person name="Park H."/>
            <person name="Jang Y."/>
            <person name="Kim J.-J."/>
            <person name="Kim K.H."/>
            <person name="Pangilinan J."/>
            <person name="Lipzen A."/>
            <person name="Riley R."/>
            <person name="Grigoriev I.V."/>
            <person name="Spatafora J.W."/>
            <person name="Choi I.-G."/>
        </authorList>
    </citation>
    <scope>NUCLEOTIDE SEQUENCE [LARGE SCALE GENOMIC DNA]</scope>
    <source>
        <strain evidence="2 3">KUC8140</strain>
    </source>
</reference>
<accession>A0A0H2RB04</accession>
<sequence>MKNYSLPFDQSTGGIERMIADTLQSPPLAPPGPLPHSHPQQQHHGPPPPHGPHAHAHGRYAHHAPVFSASTSAPWASGHASVVFSSIGNWLEVREGGGKTELAGGEGSPYPHPLLPIELAPEAVARWIERPAPSQDSSPHSWASKVIALPLSIRRVAAFQLSVNVGLLDRKSRSRRLGDDFPWQRNVSTTPNDTDAAAVTSEARSGVLNALRRNT</sequence>
<organism evidence="2 3">
    <name type="scientific">Schizopora paradoxa</name>
    <dbReference type="NCBI Taxonomy" id="27342"/>
    <lineage>
        <taxon>Eukaryota</taxon>
        <taxon>Fungi</taxon>
        <taxon>Dikarya</taxon>
        <taxon>Basidiomycota</taxon>
        <taxon>Agaricomycotina</taxon>
        <taxon>Agaricomycetes</taxon>
        <taxon>Hymenochaetales</taxon>
        <taxon>Schizoporaceae</taxon>
        <taxon>Schizopora</taxon>
    </lineage>
</organism>
<dbReference type="InParanoid" id="A0A0H2RB04"/>
<feature type="region of interest" description="Disordered" evidence="1">
    <location>
        <begin position="23"/>
        <end position="57"/>
    </location>
</feature>
<evidence type="ECO:0000313" key="3">
    <source>
        <dbReference type="Proteomes" id="UP000053477"/>
    </source>
</evidence>
<evidence type="ECO:0000313" key="2">
    <source>
        <dbReference type="EMBL" id="KLO09045.1"/>
    </source>
</evidence>
<feature type="compositionally biased region" description="Pro residues" evidence="1">
    <location>
        <begin position="27"/>
        <end position="36"/>
    </location>
</feature>
<evidence type="ECO:0000256" key="1">
    <source>
        <dbReference type="SAM" id="MobiDB-lite"/>
    </source>
</evidence>
<proteinExistence type="predicted"/>
<dbReference type="Proteomes" id="UP000053477">
    <property type="component" value="Unassembled WGS sequence"/>
</dbReference>
<dbReference type="AlphaFoldDB" id="A0A0H2RB04"/>
<keyword evidence="3" id="KW-1185">Reference proteome</keyword>
<protein>
    <submittedName>
        <fullName evidence="2">Uncharacterized protein</fullName>
    </submittedName>
</protein>
<dbReference type="EMBL" id="KQ086068">
    <property type="protein sequence ID" value="KLO09045.1"/>
    <property type="molecule type" value="Genomic_DNA"/>
</dbReference>